<reference evidence="4" key="1">
    <citation type="submission" date="2013-07" db="EMBL/GenBank/DDBJ databases">
        <title>The genome of Eucalyptus grandis.</title>
        <authorList>
            <person name="Schmutz J."/>
            <person name="Hayes R."/>
            <person name="Myburg A."/>
            <person name="Tuskan G."/>
            <person name="Grattapaglia D."/>
            <person name="Rokhsar D.S."/>
        </authorList>
    </citation>
    <scope>NUCLEOTIDE SEQUENCE</scope>
    <source>
        <tissue evidence="4">Leaf extractions</tissue>
    </source>
</reference>
<dbReference type="GO" id="GO:0032875">
    <property type="term" value="P:regulation of DNA endoreduplication"/>
    <property type="evidence" value="ECO:0007669"/>
    <property type="project" value="InterPro"/>
</dbReference>
<dbReference type="InterPro" id="IPR040389">
    <property type="entry name" value="SMR"/>
</dbReference>
<keyword evidence="1" id="KW-0649">Protein kinase inhibitor</keyword>
<dbReference type="EMBL" id="KK198754">
    <property type="protein sequence ID" value="KCW87448.1"/>
    <property type="molecule type" value="Genomic_DNA"/>
</dbReference>
<name>A0A059D9R4_EUCGR</name>
<keyword evidence="2" id="KW-0131">Cell cycle</keyword>
<protein>
    <recommendedName>
        <fullName evidence="5">Cyclin-dependent protein kinase inhibitor SMR2</fullName>
    </recommendedName>
</protein>
<dbReference type="eggNOG" id="ENOG502T1B5">
    <property type="taxonomic scope" value="Eukaryota"/>
</dbReference>
<evidence type="ECO:0008006" key="5">
    <source>
        <dbReference type="Google" id="ProtNLM"/>
    </source>
</evidence>
<evidence type="ECO:0000256" key="3">
    <source>
        <dbReference type="SAM" id="MobiDB-lite"/>
    </source>
</evidence>
<dbReference type="Gramene" id="KCW87448">
    <property type="protein sequence ID" value="KCW87448"/>
    <property type="gene ID" value="EUGRSUZ_B03916"/>
</dbReference>
<feature type="region of interest" description="Disordered" evidence="3">
    <location>
        <begin position="86"/>
        <end position="110"/>
    </location>
</feature>
<gene>
    <name evidence="4" type="ORF">EUGRSUZ_B03916</name>
</gene>
<sequence>MSKEIDDSEQGHPKEVQQRPTSGDDESDEKLPKDDGDQCGTPTSSEHKIPTVRSRPPTPRKQARPVLPHKRKLHFFEITGREEVESFFRSNDRSTSPSSSRSSKRRCTSI</sequence>
<accession>A0A059D9R4</accession>
<organism evidence="4">
    <name type="scientific">Eucalyptus grandis</name>
    <name type="common">Flooded gum</name>
    <dbReference type="NCBI Taxonomy" id="71139"/>
    <lineage>
        <taxon>Eukaryota</taxon>
        <taxon>Viridiplantae</taxon>
        <taxon>Streptophyta</taxon>
        <taxon>Embryophyta</taxon>
        <taxon>Tracheophyta</taxon>
        <taxon>Spermatophyta</taxon>
        <taxon>Magnoliopsida</taxon>
        <taxon>eudicotyledons</taxon>
        <taxon>Gunneridae</taxon>
        <taxon>Pentapetalae</taxon>
        <taxon>rosids</taxon>
        <taxon>malvids</taxon>
        <taxon>Myrtales</taxon>
        <taxon>Myrtaceae</taxon>
        <taxon>Myrtoideae</taxon>
        <taxon>Eucalypteae</taxon>
        <taxon>Eucalyptus</taxon>
    </lineage>
</organism>
<evidence type="ECO:0000256" key="2">
    <source>
        <dbReference type="ARBA" id="ARBA00023306"/>
    </source>
</evidence>
<feature type="compositionally biased region" description="Basic residues" evidence="3">
    <location>
        <begin position="61"/>
        <end position="72"/>
    </location>
</feature>
<dbReference type="GO" id="GO:0004860">
    <property type="term" value="F:protein kinase inhibitor activity"/>
    <property type="evidence" value="ECO:0007669"/>
    <property type="project" value="UniProtKB-KW"/>
</dbReference>
<dbReference type="PANTHER" id="PTHR33142:SF89">
    <property type="entry name" value="CYCLIN-DEPENDENT PROTEIN KINASE INHIBITOR SMR2"/>
    <property type="match status" value="1"/>
</dbReference>
<dbReference type="InParanoid" id="A0A059D9R4"/>
<feature type="compositionally biased region" description="Basic and acidic residues" evidence="3">
    <location>
        <begin position="1"/>
        <end position="17"/>
    </location>
</feature>
<dbReference type="PANTHER" id="PTHR33142">
    <property type="entry name" value="CYCLIN-DEPENDENT PROTEIN KINASE INHIBITOR SMR13"/>
    <property type="match status" value="1"/>
</dbReference>
<feature type="region of interest" description="Disordered" evidence="3">
    <location>
        <begin position="1"/>
        <end position="72"/>
    </location>
</feature>
<dbReference type="OMA" id="YPFSTNN"/>
<evidence type="ECO:0000256" key="1">
    <source>
        <dbReference type="ARBA" id="ARBA00023013"/>
    </source>
</evidence>
<dbReference type="AlphaFoldDB" id="A0A059D9R4"/>
<proteinExistence type="predicted"/>
<evidence type="ECO:0000313" key="4">
    <source>
        <dbReference type="EMBL" id="KCW87448.1"/>
    </source>
</evidence>